<accession>A0A917HKG4</accession>
<dbReference type="RefSeq" id="WP_188891481.1">
    <property type="nucleotide sequence ID" value="NZ_BMHY01000010.1"/>
</dbReference>
<evidence type="ECO:0000313" key="3">
    <source>
        <dbReference type="Proteomes" id="UP000600247"/>
    </source>
</evidence>
<evidence type="ECO:0000313" key="2">
    <source>
        <dbReference type="EMBL" id="GGG82056.1"/>
    </source>
</evidence>
<organism evidence="2 3">
    <name type="scientific">Paenibacillus radicis</name>
    <name type="common">ex Gao et al. 2016</name>
    <dbReference type="NCBI Taxonomy" id="1737354"/>
    <lineage>
        <taxon>Bacteria</taxon>
        <taxon>Bacillati</taxon>
        <taxon>Bacillota</taxon>
        <taxon>Bacilli</taxon>
        <taxon>Bacillales</taxon>
        <taxon>Paenibacillaceae</taxon>
        <taxon>Paenibacillus</taxon>
    </lineage>
</organism>
<dbReference type="Proteomes" id="UP000600247">
    <property type="component" value="Unassembled WGS sequence"/>
</dbReference>
<sequence>MKVLDDVWGVILILYLMSVIITAVVFYKIFKPQLKVKSVRYNAFNDAAFLSSELRRWLQEHYDSITPVLYIWQKRAWRYGAMHYYIVLWTTITSLSLPFTIQYVANNEYARLLVQIATAFSAIMFGLHSTFKMKELYQRYRLLESSIYMNVRKMKYDPDSFGEGDENKRINYAIAIEKIREDGRSIEIDNIPNPISTANKRDDDGEK</sequence>
<keyword evidence="1" id="KW-0472">Membrane</keyword>
<reference evidence="2 3" key="1">
    <citation type="journal article" date="2014" name="Int. J. Syst. Evol. Microbiol.">
        <title>Complete genome sequence of Corynebacterium casei LMG S-19264T (=DSM 44701T), isolated from a smear-ripened cheese.</title>
        <authorList>
            <consortium name="US DOE Joint Genome Institute (JGI-PGF)"/>
            <person name="Walter F."/>
            <person name="Albersmeier A."/>
            <person name="Kalinowski J."/>
            <person name="Ruckert C."/>
        </authorList>
    </citation>
    <scope>NUCLEOTIDE SEQUENCE [LARGE SCALE GENOMIC DNA]</scope>
    <source>
        <strain evidence="2 3">CGMCC 1.15286</strain>
    </source>
</reference>
<keyword evidence="1" id="KW-0812">Transmembrane</keyword>
<keyword evidence="1" id="KW-1133">Transmembrane helix</keyword>
<feature type="transmembrane region" description="Helical" evidence="1">
    <location>
        <begin position="84"/>
        <end position="104"/>
    </location>
</feature>
<evidence type="ECO:0000256" key="1">
    <source>
        <dbReference type="SAM" id="Phobius"/>
    </source>
</evidence>
<evidence type="ECO:0008006" key="4">
    <source>
        <dbReference type="Google" id="ProtNLM"/>
    </source>
</evidence>
<comment type="caution">
    <text evidence="2">The sequence shown here is derived from an EMBL/GenBank/DDBJ whole genome shotgun (WGS) entry which is preliminary data.</text>
</comment>
<keyword evidence="3" id="KW-1185">Reference proteome</keyword>
<name>A0A917HKG4_9BACL</name>
<feature type="transmembrane region" description="Helical" evidence="1">
    <location>
        <begin position="6"/>
        <end position="30"/>
    </location>
</feature>
<protein>
    <recommendedName>
        <fullName evidence="4">DUF4231 domain-containing protein</fullName>
    </recommendedName>
</protein>
<proteinExistence type="predicted"/>
<dbReference type="AlphaFoldDB" id="A0A917HKG4"/>
<feature type="transmembrane region" description="Helical" evidence="1">
    <location>
        <begin position="110"/>
        <end position="131"/>
    </location>
</feature>
<gene>
    <name evidence="2" type="ORF">GCM10010918_44230</name>
</gene>
<dbReference type="EMBL" id="BMHY01000010">
    <property type="protein sequence ID" value="GGG82056.1"/>
    <property type="molecule type" value="Genomic_DNA"/>
</dbReference>